<name>A0A6A4RSJ3_SCOMX</name>
<protein>
    <submittedName>
        <fullName evidence="1">Uncharacterized protein</fullName>
    </submittedName>
</protein>
<sequence length="79" mass="8993">MWSIDSTWKIFEKCAGGSQNILSSKRTHQVVTRTHVLILFGTRGSSVTRLDRGQTSRGFVLIVQRFINSCVYKYSQCAH</sequence>
<dbReference type="AlphaFoldDB" id="A0A6A4RSJ3"/>
<accession>A0A6A4RSJ3</accession>
<proteinExistence type="predicted"/>
<gene>
    <name evidence="1" type="ORF">F2P81_022517</name>
</gene>
<dbReference type="Proteomes" id="UP000438429">
    <property type="component" value="Unassembled WGS sequence"/>
</dbReference>
<evidence type="ECO:0000313" key="2">
    <source>
        <dbReference type="Proteomes" id="UP000438429"/>
    </source>
</evidence>
<comment type="caution">
    <text evidence="1">The sequence shown here is derived from an EMBL/GenBank/DDBJ whole genome shotgun (WGS) entry which is preliminary data.</text>
</comment>
<evidence type="ECO:0000313" key="1">
    <source>
        <dbReference type="EMBL" id="KAF0025636.1"/>
    </source>
</evidence>
<dbReference type="EMBL" id="VEVO01000020">
    <property type="protein sequence ID" value="KAF0025636.1"/>
    <property type="molecule type" value="Genomic_DNA"/>
</dbReference>
<reference evidence="1 2" key="1">
    <citation type="submission" date="2019-06" db="EMBL/GenBank/DDBJ databases">
        <title>Draft genomes of female and male turbot (Scophthalmus maximus).</title>
        <authorList>
            <person name="Xu H."/>
            <person name="Xu X.-W."/>
            <person name="Shao C."/>
            <person name="Chen S."/>
        </authorList>
    </citation>
    <scope>NUCLEOTIDE SEQUENCE [LARGE SCALE GENOMIC DNA]</scope>
    <source>
        <strain evidence="1">Ysfricsl-2016a</strain>
        <tissue evidence="1">Blood</tissue>
    </source>
</reference>
<organism evidence="1 2">
    <name type="scientific">Scophthalmus maximus</name>
    <name type="common">Turbot</name>
    <name type="synonym">Psetta maxima</name>
    <dbReference type="NCBI Taxonomy" id="52904"/>
    <lineage>
        <taxon>Eukaryota</taxon>
        <taxon>Metazoa</taxon>
        <taxon>Chordata</taxon>
        <taxon>Craniata</taxon>
        <taxon>Vertebrata</taxon>
        <taxon>Euteleostomi</taxon>
        <taxon>Actinopterygii</taxon>
        <taxon>Neopterygii</taxon>
        <taxon>Teleostei</taxon>
        <taxon>Neoteleostei</taxon>
        <taxon>Acanthomorphata</taxon>
        <taxon>Carangaria</taxon>
        <taxon>Pleuronectiformes</taxon>
        <taxon>Pleuronectoidei</taxon>
        <taxon>Scophthalmidae</taxon>
        <taxon>Scophthalmus</taxon>
    </lineage>
</organism>